<proteinExistence type="predicted"/>
<sequence>MIKQSFVGIFLFFILNLIAMFLYPGGTIIDSTTEGYLFFYNFFSNLGEWTAQNGMDNFYSALLFNLSMLILALSYTLFYMSYYKFFLDEKRSKIFIKISIVFVMVSMICFVLVAMFSAENVTFQLHVFFVKIAFRSLMLYSIFQSLAIVYNSKSSNTMIFSNLFFTIILFFFILIMEFGPNPFKDNQSLFIQVISQKIIVFSILIYFYTQVREILKITG</sequence>
<feature type="transmembrane region" description="Helical" evidence="1">
    <location>
        <begin position="157"/>
        <end position="176"/>
    </location>
</feature>
<reference evidence="2" key="1">
    <citation type="submission" date="2018-05" db="EMBL/GenBank/DDBJ databases">
        <authorList>
            <person name="Lanie J.A."/>
            <person name="Ng W.-L."/>
            <person name="Kazmierczak K.M."/>
            <person name="Andrzejewski T.M."/>
            <person name="Davidsen T.M."/>
            <person name="Wayne K.J."/>
            <person name="Tettelin H."/>
            <person name="Glass J.I."/>
            <person name="Rusch D."/>
            <person name="Podicherti R."/>
            <person name="Tsui H.-C.T."/>
            <person name="Winkler M.E."/>
        </authorList>
    </citation>
    <scope>NUCLEOTIDE SEQUENCE</scope>
</reference>
<feature type="transmembrane region" description="Helical" evidence="1">
    <location>
        <begin position="188"/>
        <end position="208"/>
    </location>
</feature>
<protein>
    <recommendedName>
        <fullName evidence="3">DUF998 domain-containing protein</fullName>
    </recommendedName>
</protein>
<feature type="transmembrane region" description="Helical" evidence="1">
    <location>
        <begin position="128"/>
        <end position="150"/>
    </location>
</feature>
<evidence type="ECO:0000313" key="2">
    <source>
        <dbReference type="EMBL" id="SUZ87137.1"/>
    </source>
</evidence>
<keyword evidence="1" id="KW-0812">Transmembrane</keyword>
<keyword evidence="1" id="KW-1133">Transmembrane helix</keyword>
<accession>A0A381RBC0</accession>
<feature type="transmembrane region" description="Helical" evidence="1">
    <location>
        <begin position="94"/>
        <end position="116"/>
    </location>
</feature>
<dbReference type="AlphaFoldDB" id="A0A381RBC0"/>
<evidence type="ECO:0008006" key="3">
    <source>
        <dbReference type="Google" id="ProtNLM"/>
    </source>
</evidence>
<keyword evidence="1" id="KW-0472">Membrane</keyword>
<gene>
    <name evidence="2" type="ORF">METZ01_LOCUS39991</name>
</gene>
<dbReference type="EMBL" id="UINC01001711">
    <property type="protein sequence ID" value="SUZ87137.1"/>
    <property type="molecule type" value="Genomic_DNA"/>
</dbReference>
<feature type="transmembrane region" description="Helical" evidence="1">
    <location>
        <begin position="7"/>
        <end position="29"/>
    </location>
</feature>
<organism evidence="2">
    <name type="scientific">marine metagenome</name>
    <dbReference type="NCBI Taxonomy" id="408172"/>
    <lineage>
        <taxon>unclassified sequences</taxon>
        <taxon>metagenomes</taxon>
        <taxon>ecological metagenomes</taxon>
    </lineage>
</organism>
<evidence type="ECO:0000256" key="1">
    <source>
        <dbReference type="SAM" id="Phobius"/>
    </source>
</evidence>
<feature type="transmembrane region" description="Helical" evidence="1">
    <location>
        <begin position="58"/>
        <end position="82"/>
    </location>
</feature>
<name>A0A381RBC0_9ZZZZ</name>